<dbReference type="EMBL" id="JAVREI010000007">
    <property type="protein sequence ID" value="MDT0276679.1"/>
    <property type="molecule type" value="Genomic_DNA"/>
</dbReference>
<evidence type="ECO:0000313" key="2">
    <source>
        <dbReference type="Proteomes" id="UP001183222"/>
    </source>
</evidence>
<name>A0ABU2K907_9ACTN</name>
<sequence>MAGMIRKMVMSGIAAKVFQEAKKPQNQAKLKKMLADFQNKNSGGKRR</sequence>
<keyword evidence="2" id="KW-1185">Reference proteome</keyword>
<reference evidence="2" key="1">
    <citation type="submission" date="2023-07" db="EMBL/GenBank/DDBJ databases">
        <title>30 novel species of actinomycetes from the DSMZ collection.</title>
        <authorList>
            <person name="Nouioui I."/>
        </authorList>
    </citation>
    <scope>NUCLEOTIDE SEQUENCE [LARGE SCALE GENOMIC DNA]</scope>
    <source>
        <strain evidence="2">DSM 46792</strain>
    </source>
</reference>
<accession>A0ABU2K907</accession>
<gene>
    <name evidence="1" type="ORF">RM425_12280</name>
</gene>
<protein>
    <submittedName>
        <fullName evidence="1">Uncharacterized protein</fullName>
    </submittedName>
</protein>
<organism evidence="1 2">
    <name type="scientific">Blastococcus goldschmidtiae</name>
    <dbReference type="NCBI Taxonomy" id="3075546"/>
    <lineage>
        <taxon>Bacteria</taxon>
        <taxon>Bacillati</taxon>
        <taxon>Actinomycetota</taxon>
        <taxon>Actinomycetes</taxon>
        <taxon>Geodermatophilales</taxon>
        <taxon>Geodermatophilaceae</taxon>
        <taxon>Blastococcus</taxon>
    </lineage>
</organism>
<proteinExistence type="predicted"/>
<dbReference type="Proteomes" id="UP001183222">
    <property type="component" value="Unassembled WGS sequence"/>
</dbReference>
<comment type="caution">
    <text evidence="1">The sequence shown here is derived from an EMBL/GenBank/DDBJ whole genome shotgun (WGS) entry which is preliminary data.</text>
</comment>
<evidence type="ECO:0000313" key="1">
    <source>
        <dbReference type="EMBL" id="MDT0276679.1"/>
    </source>
</evidence>
<dbReference type="RefSeq" id="WP_311345493.1">
    <property type="nucleotide sequence ID" value="NZ_JAVREI010000007.1"/>
</dbReference>